<evidence type="ECO:0000313" key="1">
    <source>
        <dbReference type="EMBL" id="TYC60791.1"/>
    </source>
</evidence>
<gene>
    <name evidence="1" type="ORF">ETQ85_05165</name>
</gene>
<accession>A0A6C2D471</accession>
<keyword evidence="2" id="KW-1185">Reference proteome</keyword>
<dbReference type="RefSeq" id="WP_148577994.1">
    <property type="nucleotide sequence ID" value="NZ_SDKK01000004.1"/>
</dbReference>
<dbReference type="OrthoDB" id="8927965at2"/>
<proteinExistence type="predicted"/>
<protein>
    <submittedName>
        <fullName evidence="1">Uncharacterized protein</fullName>
    </submittedName>
</protein>
<sequence length="155" mass="17064">MSQNLISLELSAESLTKLDQAIATIEEVFAPFLSLSTEEVRGLAKMGDKSEQFCRQTALVLEQNQEILPSTFYLGEMHKDIAAFDALRQRLVRLRGVLAKGEDTGLALGSDIFTAALEGYALMKMYGKAEWLDELRQAMAVRSPGRPRKPSAAAV</sequence>
<reference evidence="1 2" key="1">
    <citation type="submission" date="2019-01" db="EMBL/GenBank/DDBJ databases">
        <title>Zoogloea oleivorans genome sequencing and assembly.</title>
        <authorList>
            <person name="Tancsics A."/>
            <person name="Farkas M."/>
            <person name="Kriszt B."/>
            <person name="Maroti G."/>
            <person name="Horvath B."/>
        </authorList>
    </citation>
    <scope>NUCLEOTIDE SEQUENCE [LARGE SCALE GENOMIC DNA]</scope>
    <source>
        <strain evidence="1 2">Buc</strain>
    </source>
</reference>
<evidence type="ECO:0000313" key="2">
    <source>
        <dbReference type="Proteomes" id="UP000389128"/>
    </source>
</evidence>
<organism evidence="1 2">
    <name type="scientific">Zoogloea oleivorans</name>
    <dbReference type="NCBI Taxonomy" id="1552750"/>
    <lineage>
        <taxon>Bacteria</taxon>
        <taxon>Pseudomonadati</taxon>
        <taxon>Pseudomonadota</taxon>
        <taxon>Betaproteobacteria</taxon>
        <taxon>Rhodocyclales</taxon>
        <taxon>Zoogloeaceae</taxon>
        <taxon>Zoogloea</taxon>
    </lineage>
</organism>
<comment type="caution">
    <text evidence="1">The sequence shown here is derived from an EMBL/GenBank/DDBJ whole genome shotgun (WGS) entry which is preliminary data.</text>
</comment>
<dbReference type="Proteomes" id="UP000389128">
    <property type="component" value="Unassembled WGS sequence"/>
</dbReference>
<dbReference type="AlphaFoldDB" id="A0A6C2D471"/>
<name>A0A6C2D471_9RHOO</name>
<dbReference type="EMBL" id="SDKK01000004">
    <property type="protein sequence ID" value="TYC60791.1"/>
    <property type="molecule type" value="Genomic_DNA"/>
</dbReference>